<dbReference type="Proteomes" id="UP000719412">
    <property type="component" value="Unassembled WGS sequence"/>
</dbReference>
<comment type="caution">
    <text evidence="2">The sequence shown here is derived from an EMBL/GenBank/DDBJ whole genome shotgun (WGS) entry which is preliminary data.</text>
</comment>
<evidence type="ECO:0000313" key="2">
    <source>
        <dbReference type="EMBL" id="KAH0816581.1"/>
    </source>
</evidence>
<protein>
    <submittedName>
        <fullName evidence="2">Uncharacterized protein</fullName>
    </submittedName>
</protein>
<evidence type="ECO:0000256" key="1">
    <source>
        <dbReference type="SAM" id="MobiDB-lite"/>
    </source>
</evidence>
<dbReference type="EMBL" id="JABDTM020021325">
    <property type="protein sequence ID" value="KAH0816581.1"/>
    <property type="molecule type" value="Genomic_DNA"/>
</dbReference>
<feature type="region of interest" description="Disordered" evidence="1">
    <location>
        <begin position="112"/>
        <end position="141"/>
    </location>
</feature>
<name>A0A8J6HM93_TENMO</name>
<reference evidence="2" key="2">
    <citation type="submission" date="2021-08" db="EMBL/GenBank/DDBJ databases">
        <authorList>
            <person name="Eriksson T."/>
        </authorList>
    </citation>
    <scope>NUCLEOTIDE SEQUENCE</scope>
    <source>
        <strain evidence="2">Stoneville</strain>
        <tissue evidence="2">Whole head</tissue>
    </source>
</reference>
<evidence type="ECO:0000313" key="3">
    <source>
        <dbReference type="Proteomes" id="UP000719412"/>
    </source>
</evidence>
<gene>
    <name evidence="2" type="ORF">GEV33_006210</name>
</gene>
<sequence>MFNHLQQLGTVLGNKILSLDDRPNIVLNLEWCAWASSKRESRTDGNLFGHCVWSVPTRTAIGVAKVGCARNDKTECGTGNKAFLIHSGFDLQSSRRSALRCSVLTLRGGAANPQSALGSGIPEESSLQRLHHDTTPAPTAL</sequence>
<reference evidence="2" key="1">
    <citation type="journal article" date="2020" name="J Insects Food Feed">
        <title>The yellow mealworm (Tenebrio molitor) genome: a resource for the emerging insects as food and feed industry.</title>
        <authorList>
            <person name="Eriksson T."/>
            <person name="Andere A."/>
            <person name="Kelstrup H."/>
            <person name="Emery V."/>
            <person name="Picard C."/>
        </authorList>
    </citation>
    <scope>NUCLEOTIDE SEQUENCE</scope>
    <source>
        <strain evidence="2">Stoneville</strain>
        <tissue evidence="2">Whole head</tissue>
    </source>
</reference>
<proteinExistence type="predicted"/>
<accession>A0A8J6HM93</accession>
<keyword evidence="3" id="KW-1185">Reference proteome</keyword>
<dbReference type="AlphaFoldDB" id="A0A8J6HM93"/>
<organism evidence="2 3">
    <name type="scientific">Tenebrio molitor</name>
    <name type="common">Yellow mealworm beetle</name>
    <dbReference type="NCBI Taxonomy" id="7067"/>
    <lineage>
        <taxon>Eukaryota</taxon>
        <taxon>Metazoa</taxon>
        <taxon>Ecdysozoa</taxon>
        <taxon>Arthropoda</taxon>
        <taxon>Hexapoda</taxon>
        <taxon>Insecta</taxon>
        <taxon>Pterygota</taxon>
        <taxon>Neoptera</taxon>
        <taxon>Endopterygota</taxon>
        <taxon>Coleoptera</taxon>
        <taxon>Polyphaga</taxon>
        <taxon>Cucujiformia</taxon>
        <taxon>Tenebrionidae</taxon>
        <taxon>Tenebrio</taxon>
    </lineage>
</organism>